<dbReference type="Proteomes" id="UP000265443">
    <property type="component" value="Unassembled WGS sequence"/>
</dbReference>
<evidence type="ECO:0000256" key="1">
    <source>
        <dbReference type="ARBA" id="ARBA00004442"/>
    </source>
</evidence>
<reference evidence="4 5" key="1">
    <citation type="submission" date="2018-08" db="EMBL/GenBank/DDBJ databases">
        <title>Meiothermus hypogaeus DSM 23238 genome sequencing project.</title>
        <authorList>
            <person name="Da Costa M.S."/>
            <person name="Albuquerque L."/>
            <person name="Raposo P."/>
            <person name="Froufe H.J.C."/>
            <person name="Barroso C.S."/>
            <person name="Egas C."/>
        </authorList>
    </citation>
    <scope>NUCLEOTIDE SEQUENCE [LARGE SCALE GENOMIC DNA]</scope>
    <source>
        <strain evidence="4 5">DSM 23238</strain>
    </source>
</reference>
<gene>
    <name evidence="4" type="ORF">Mhypo_03068</name>
</gene>
<comment type="caution">
    <text evidence="4">The sequence shown here is derived from an EMBL/GenBank/DDBJ whole genome shotgun (WGS) entry which is preliminary data.</text>
</comment>
<keyword evidence="2" id="KW-0998">Cell outer membrane</keyword>
<keyword evidence="3" id="KW-1133">Transmembrane helix</keyword>
<keyword evidence="3" id="KW-0812">Transmembrane</keyword>
<protein>
    <submittedName>
        <fullName evidence="4">Type IV pilus modification protein PilV</fullName>
    </submittedName>
</protein>
<evidence type="ECO:0000313" key="4">
    <source>
        <dbReference type="EMBL" id="RIH75047.1"/>
    </source>
</evidence>
<comment type="subcellular location">
    <subcellularLocation>
        <location evidence="1">Cell outer membrane</location>
    </subcellularLocation>
</comment>
<evidence type="ECO:0000256" key="3">
    <source>
        <dbReference type="SAM" id="Phobius"/>
    </source>
</evidence>
<dbReference type="NCBIfam" id="TIGR02532">
    <property type="entry name" value="IV_pilin_GFxxxE"/>
    <property type="match status" value="1"/>
</dbReference>
<evidence type="ECO:0000256" key="2">
    <source>
        <dbReference type="ARBA" id="ARBA00023237"/>
    </source>
</evidence>
<sequence length="137" mass="15367">MSTSLVELERWWFVRRSGFSFVEVMVALAILSLTILILTYFGSSFTLTRNAQIDTQAQAFARSYFDNLRASWSTRTTFNAAVPPSVTPPGGFSNPTVNVENIQTIGTQVVLRRITLQFTGPQNRPYRFSTEVALPPL</sequence>
<accession>A0ABX9MI72</accession>
<proteinExistence type="predicted"/>
<evidence type="ECO:0000313" key="5">
    <source>
        <dbReference type="Proteomes" id="UP000265443"/>
    </source>
</evidence>
<dbReference type="Pfam" id="PF07963">
    <property type="entry name" value="N_methyl"/>
    <property type="match status" value="1"/>
</dbReference>
<dbReference type="EMBL" id="QWKY01000090">
    <property type="protein sequence ID" value="RIH75047.1"/>
    <property type="molecule type" value="Genomic_DNA"/>
</dbReference>
<organism evidence="4 5">
    <name type="scientific">Meiothermus hypogaeus</name>
    <dbReference type="NCBI Taxonomy" id="884155"/>
    <lineage>
        <taxon>Bacteria</taxon>
        <taxon>Thermotogati</taxon>
        <taxon>Deinococcota</taxon>
        <taxon>Deinococci</taxon>
        <taxon>Thermales</taxon>
        <taxon>Thermaceae</taxon>
        <taxon>Meiothermus</taxon>
    </lineage>
</organism>
<keyword evidence="3" id="KW-0472">Membrane</keyword>
<feature type="transmembrane region" description="Helical" evidence="3">
    <location>
        <begin position="20"/>
        <end position="41"/>
    </location>
</feature>
<dbReference type="InterPro" id="IPR012902">
    <property type="entry name" value="N_methyl_site"/>
</dbReference>
<keyword evidence="5" id="KW-1185">Reference proteome</keyword>
<name>A0ABX9MI72_9DEIN</name>